<dbReference type="EMBL" id="FOGU01000001">
    <property type="protein sequence ID" value="SER57917.1"/>
    <property type="molecule type" value="Genomic_DNA"/>
</dbReference>
<protein>
    <submittedName>
        <fullName evidence="4">Transglycosylase SLT domain-containing protein</fullName>
    </submittedName>
</protein>
<sequence>MRRIALLAVCLLASACSLQKAETATPEPQLPVTRWDHRPEATLWTEASMSAMASQGAGLRDFTPSDIDDWCPGYAEGTPEERSAFWVGLLSALAKHESTWRPDAVGGGGQWFGLVQIDPNTARGYDCRAKSGEALKDGVANLSCAIRIATHQVMSRGTVARGMLDWGPFHSSSKRDEMRAWVVQQPYCQTEG</sequence>
<name>A0A1H9QBV2_9RHOB</name>
<dbReference type="SUPFAM" id="SSF53955">
    <property type="entry name" value="Lysozyme-like"/>
    <property type="match status" value="1"/>
</dbReference>
<dbReference type="RefSeq" id="WP_092687950.1">
    <property type="nucleotide sequence ID" value="NZ_CBDDGO010000004.1"/>
</dbReference>
<evidence type="ECO:0000259" key="3">
    <source>
        <dbReference type="Pfam" id="PF01464"/>
    </source>
</evidence>
<keyword evidence="2" id="KW-0732">Signal</keyword>
<reference evidence="4 5" key="1">
    <citation type="submission" date="2016-10" db="EMBL/GenBank/DDBJ databases">
        <authorList>
            <person name="de Groot N.N."/>
        </authorList>
    </citation>
    <scope>NUCLEOTIDE SEQUENCE [LARGE SCALE GENOMIC DNA]</scope>
    <source>
        <strain evidence="4 5">DSM 23042</strain>
    </source>
</reference>
<accession>A0A1H9QBV2</accession>
<dbReference type="OrthoDB" id="5763339at2"/>
<gene>
    <name evidence="4" type="ORF">SAMN04490244_101558</name>
</gene>
<evidence type="ECO:0000313" key="5">
    <source>
        <dbReference type="Proteomes" id="UP000198885"/>
    </source>
</evidence>
<feature type="chain" id="PRO_5011657751" evidence="2">
    <location>
        <begin position="21"/>
        <end position="192"/>
    </location>
</feature>
<dbReference type="Gene3D" id="1.10.530.10">
    <property type="match status" value="1"/>
</dbReference>
<feature type="signal peptide" evidence="2">
    <location>
        <begin position="1"/>
        <end position="20"/>
    </location>
</feature>
<dbReference type="Pfam" id="PF01464">
    <property type="entry name" value="SLT"/>
    <property type="match status" value="1"/>
</dbReference>
<evidence type="ECO:0000313" key="4">
    <source>
        <dbReference type="EMBL" id="SER57917.1"/>
    </source>
</evidence>
<proteinExistence type="inferred from homology"/>
<evidence type="ECO:0000256" key="2">
    <source>
        <dbReference type="SAM" id="SignalP"/>
    </source>
</evidence>
<dbReference type="STRING" id="641238.SAMN04490244_101558"/>
<keyword evidence="5" id="KW-1185">Reference proteome</keyword>
<dbReference type="AlphaFoldDB" id="A0A1H9QBV2"/>
<comment type="similarity">
    <text evidence="1">Belongs to the virb1 family.</text>
</comment>
<evidence type="ECO:0000256" key="1">
    <source>
        <dbReference type="ARBA" id="ARBA00009387"/>
    </source>
</evidence>
<organism evidence="4 5">
    <name type="scientific">Tranquillimonas rosea</name>
    <dbReference type="NCBI Taxonomy" id="641238"/>
    <lineage>
        <taxon>Bacteria</taxon>
        <taxon>Pseudomonadati</taxon>
        <taxon>Pseudomonadota</taxon>
        <taxon>Alphaproteobacteria</taxon>
        <taxon>Rhodobacterales</taxon>
        <taxon>Roseobacteraceae</taxon>
        <taxon>Tranquillimonas</taxon>
    </lineage>
</organism>
<dbReference type="PROSITE" id="PS51257">
    <property type="entry name" value="PROKAR_LIPOPROTEIN"/>
    <property type="match status" value="1"/>
</dbReference>
<dbReference type="InterPro" id="IPR008258">
    <property type="entry name" value="Transglycosylase_SLT_dom_1"/>
</dbReference>
<dbReference type="InterPro" id="IPR023346">
    <property type="entry name" value="Lysozyme-like_dom_sf"/>
</dbReference>
<dbReference type="CDD" id="cd00442">
    <property type="entry name" value="Lyz-like"/>
    <property type="match status" value="1"/>
</dbReference>
<dbReference type="Proteomes" id="UP000198885">
    <property type="component" value="Unassembled WGS sequence"/>
</dbReference>
<feature type="domain" description="Transglycosylase SLT" evidence="3">
    <location>
        <begin position="80"/>
        <end position="148"/>
    </location>
</feature>